<evidence type="ECO:0000313" key="2">
    <source>
        <dbReference type="EMBL" id="SEC19382.1"/>
    </source>
</evidence>
<reference evidence="3" key="1">
    <citation type="submission" date="2016-10" db="EMBL/GenBank/DDBJ databases">
        <authorList>
            <person name="Varghese N."/>
            <person name="Submissions S."/>
        </authorList>
    </citation>
    <scope>NUCLEOTIDE SEQUENCE [LARGE SCALE GENOMIC DNA]</scope>
    <source>
        <strain evidence="3">ES.061</strain>
    </source>
</reference>
<name>A0A1H4QIL8_9HYPH</name>
<organism evidence="2 3">
    <name type="scientific">Nitratireductor aquibiodomus</name>
    <dbReference type="NCBI Taxonomy" id="204799"/>
    <lineage>
        <taxon>Bacteria</taxon>
        <taxon>Pseudomonadati</taxon>
        <taxon>Pseudomonadota</taxon>
        <taxon>Alphaproteobacteria</taxon>
        <taxon>Hyphomicrobiales</taxon>
        <taxon>Phyllobacteriaceae</taxon>
        <taxon>Nitratireductor</taxon>
    </lineage>
</organism>
<evidence type="ECO:0000313" key="3">
    <source>
        <dbReference type="Proteomes" id="UP000199064"/>
    </source>
</evidence>
<gene>
    <name evidence="2" type="ORF">SAMN05216452_4099</name>
</gene>
<dbReference type="Proteomes" id="UP000199064">
    <property type="component" value="Unassembled WGS sequence"/>
</dbReference>
<protein>
    <submittedName>
        <fullName evidence="2">Neutral/alkaline non-lysosomal ceramidase, N-terminal</fullName>
    </submittedName>
</protein>
<dbReference type="AlphaFoldDB" id="A0A1H4QIL8"/>
<evidence type="ECO:0000259" key="1">
    <source>
        <dbReference type="Pfam" id="PF04734"/>
    </source>
</evidence>
<feature type="domain" description="Neutral/alkaline non-lysosomal ceramidase N-terminal" evidence="1">
    <location>
        <begin position="4"/>
        <end position="202"/>
    </location>
</feature>
<sequence>MIRAGVATVDITPPAGLPLSGFAARTLPATGAHDPLTVRALAVNDTAMVVADVIGLHGDMSARIRRRCALPDANVIISALHNHGGPVSMAGRLTIETDEAYLQRLEDACVEAIDQAVAAQRPATLSVGLGSDPDIARNRRHPDGPVDRALPLLRVRDESGDMIALMTGYACHPVVLGADNRLWTADYPHYVRRALETSYPGATALFVTGCVGDANTGHSAHASISLAANPDRSFAAAERIGGKIAKAAMDAPELALGGDVTALEAQVSLPFERRETETPAELAARWRAERAGAEPAQAALLDAWTHWAETIALEPADALSGRVSVLDWGGLPVIGLPGEIFAATALSLRAACGERPAFIAGFAEDNPGYIPPSEEFSFGGYEVDEAHRYYGQPASFAPGCAEALAAASVTLLKKTHSGRD</sequence>
<dbReference type="Pfam" id="PF04734">
    <property type="entry name" value="Ceramidase_alk"/>
    <property type="match status" value="1"/>
</dbReference>
<dbReference type="EMBL" id="FNSL01000002">
    <property type="protein sequence ID" value="SEC19382.1"/>
    <property type="molecule type" value="Genomic_DNA"/>
</dbReference>
<accession>A0A1H4QIL8</accession>
<dbReference type="InterPro" id="IPR031329">
    <property type="entry name" value="NEUT/ALK_ceramidase_N"/>
</dbReference>
<proteinExistence type="predicted"/>
<dbReference type="RefSeq" id="WP_090330211.1">
    <property type="nucleotide sequence ID" value="NZ_FNSL01000002.1"/>
</dbReference>
<keyword evidence="3" id="KW-1185">Reference proteome</keyword>